<keyword evidence="1" id="KW-0175">Coiled coil</keyword>
<evidence type="ECO:0000313" key="4">
    <source>
        <dbReference type="EMBL" id="KAJ4188770.1"/>
    </source>
</evidence>
<dbReference type="InterPro" id="IPR002182">
    <property type="entry name" value="NB-ARC"/>
</dbReference>
<dbReference type="EMBL" id="JAOQAV010000014">
    <property type="protein sequence ID" value="KAJ4188770.1"/>
    <property type="molecule type" value="Genomic_DNA"/>
</dbReference>
<evidence type="ECO:0000259" key="3">
    <source>
        <dbReference type="Pfam" id="PF17107"/>
    </source>
</evidence>
<dbReference type="Pfam" id="PF00931">
    <property type="entry name" value="NB-ARC"/>
    <property type="match status" value="1"/>
</dbReference>
<comment type="caution">
    <text evidence="4">The sequence shown here is derived from an EMBL/GenBank/DDBJ whole genome shotgun (WGS) entry which is preliminary data.</text>
</comment>
<reference evidence="4" key="1">
    <citation type="submission" date="2022-09" db="EMBL/GenBank/DDBJ databases">
        <title>Fusarium specimens isolated from Avocado Roots.</title>
        <authorList>
            <person name="Stajich J."/>
            <person name="Roper C."/>
            <person name="Heimlech-Rivalta G."/>
        </authorList>
    </citation>
    <scope>NUCLEOTIDE SEQUENCE</scope>
    <source>
        <strain evidence="4">A02</strain>
    </source>
</reference>
<dbReference type="Gene3D" id="3.40.50.300">
    <property type="entry name" value="P-loop containing nucleotide triphosphate hydrolases"/>
    <property type="match status" value="1"/>
</dbReference>
<dbReference type="InterPro" id="IPR027417">
    <property type="entry name" value="P-loop_NTPase"/>
</dbReference>
<dbReference type="SUPFAM" id="SSF52540">
    <property type="entry name" value="P-loop containing nucleoside triphosphate hydrolases"/>
    <property type="match status" value="1"/>
</dbReference>
<name>A0A9W8R7Z9_9HYPO</name>
<evidence type="ECO:0000259" key="2">
    <source>
        <dbReference type="Pfam" id="PF00931"/>
    </source>
</evidence>
<feature type="domain" description="NB-ARC" evidence="2">
    <location>
        <begin position="271"/>
        <end position="362"/>
    </location>
</feature>
<dbReference type="AlphaFoldDB" id="A0A9W8R7Z9"/>
<feature type="domain" description="NACHT-NTPase and P-loop NTPases N-terminal" evidence="3">
    <location>
        <begin position="10"/>
        <end position="136"/>
    </location>
</feature>
<accession>A0A9W8R7Z9</accession>
<feature type="coiled-coil region" evidence="1">
    <location>
        <begin position="61"/>
        <end position="88"/>
    </location>
</feature>
<evidence type="ECO:0000256" key="1">
    <source>
        <dbReference type="SAM" id="Coils"/>
    </source>
</evidence>
<evidence type="ECO:0008006" key="6">
    <source>
        <dbReference type="Google" id="ProtNLM"/>
    </source>
</evidence>
<dbReference type="Proteomes" id="UP001152087">
    <property type="component" value="Unassembled WGS sequence"/>
</dbReference>
<protein>
    <recommendedName>
        <fullName evidence="6">NACHT-NTPase and P-loop NTPases N-terminal domain-containing protein</fullName>
    </recommendedName>
</protein>
<evidence type="ECO:0000313" key="5">
    <source>
        <dbReference type="Proteomes" id="UP001152087"/>
    </source>
</evidence>
<sequence length="409" mass="45556">MSGFEIFGAITGAIALTETLLKLYNAIETRNDLPEAFLEVGKRLPLAKETLELAKGLTDGLEDENQETQALKQNLDDCRSKLSQLQEIFQQISKGDTKENSLVDVYQKVIRRLKLDNKSGRVEALMKGALDSLQLLTMHRAFKDAMKTQAADVSQAKEELEKVATETPSLPDLPEGTRGDNVNYGEINRQFANWGEQTNIEGGQWTIAGSYIHGDQVLGDMNINTYNQSTYVYSERQSYYGLPHISVSHVVERVQVQTTIEAKFNRAVPDSNKPAVLVLHGIGGLGKSLIALNYCRSKHALMNYQDVFWVDASSKTTTVQGFKKMASMLSGTDKVAHMGHITHEMITSVIGEWSSRWLLVFDNYNPHGFDNGNLNGSGIESFFPESMDAPGMLLKRLRLTMLQVKRDAS</sequence>
<dbReference type="Pfam" id="PF17107">
    <property type="entry name" value="SesA"/>
    <property type="match status" value="1"/>
</dbReference>
<proteinExistence type="predicted"/>
<dbReference type="InterPro" id="IPR031352">
    <property type="entry name" value="SesA"/>
</dbReference>
<gene>
    <name evidence="4" type="ORF">NW755_006260</name>
</gene>
<organism evidence="4 5">
    <name type="scientific">Fusarium falciforme</name>
    <dbReference type="NCBI Taxonomy" id="195108"/>
    <lineage>
        <taxon>Eukaryota</taxon>
        <taxon>Fungi</taxon>
        <taxon>Dikarya</taxon>
        <taxon>Ascomycota</taxon>
        <taxon>Pezizomycotina</taxon>
        <taxon>Sordariomycetes</taxon>
        <taxon>Hypocreomycetidae</taxon>
        <taxon>Hypocreales</taxon>
        <taxon>Nectriaceae</taxon>
        <taxon>Fusarium</taxon>
        <taxon>Fusarium solani species complex</taxon>
    </lineage>
</organism>
<dbReference type="GO" id="GO:0043531">
    <property type="term" value="F:ADP binding"/>
    <property type="evidence" value="ECO:0007669"/>
    <property type="project" value="InterPro"/>
</dbReference>
<keyword evidence="5" id="KW-1185">Reference proteome</keyword>